<dbReference type="PANTHER" id="PTHR43464">
    <property type="entry name" value="METHYLTRANSFERASE"/>
    <property type="match status" value="1"/>
</dbReference>
<comment type="caution">
    <text evidence="5">The sequence shown here is derived from an EMBL/GenBank/DDBJ whole genome shotgun (WGS) entry which is preliminary data.</text>
</comment>
<dbReference type="SUPFAM" id="SSF53335">
    <property type="entry name" value="S-adenosyl-L-methionine-dependent methyltransferases"/>
    <property type="match status" value="1"/>
</dbReference>
<evidence type="ECO:0000313" key="5">
    <source>
        <dbReference type="EMBL" id="GAA4562585.1"/>
    </source>
</evidence>
<dbReference type="InterPro" id="IPR041698">
    <property type="entry name" value="Methyltransf_25"/>
</dbReference>
<feature type="domain" description="Methyltransferase" evidence="4">
    <location>
        <begin position="78"/>
        <end position="153"/>
    </location>
</feature>
<gene>
    <name evidence="5" type="ORF">GCM10023176_04480</name>
</gene>
<evidence type="ECO:0000259" key="4">
    <source>
        <dbReference type="Pfam" id="PF13649"/>
    </source>
</evidence>
<keyword evidence="1" id="KW-0489">Methyltransferase</keyword>
<dbReference type="PANTHER" id="PTHR43464:SF19">
    <property type="entry name" value="UBIQUINONE BIOSYNTHESIS O-METHYLTRANSFERASE, MITOCHONDRIAL"/>
    <property type="match status" value="1"/>
</dbReference>
<evidence type="ECO:0000256" key="2">
    <source>
        <dbReference type="ARBA" id="ARBA00022679"/>
    </source>
</evidence>
<keyword evidence="6" id="KW-1185">Reference proteome</keyword>
<keyword evidence="2" id="KW-0808">Transferase</keyword>
<protein>
    <recommendedName>
        <fullName evidence="4">Methyltransferase domain-containing protein</fullName>
    </recommendedName>
</protein>
<reference evidence="6" key="1">
    <citation type="journal article" date="2019" name="Int. J. Syst. Evol. Microbiol.">
        <title>The Global Catalogue of Microorganisms (GCM) 10K type strain sequencing project: providing services to taxonomists for standard genome sequencing and annotation.</title>
        <authorList>
            <consortium name="The Broad Institute Genomics Platform"/>
            <consortium name="The Broad Institute Genome Sequencing Center for Infectious Disease"/>
            <person name="Wu L."/>
            <person name="Ma J."/>
        </authorList>
    </citation>
    <scope>NUCLEOTIDE SEQUENCE [LARGE SCALE GENOMIC DNA]</scope>
    <source>
        <strain evidence="6">JCM 3175</strain>
    </source>
</reference>
<proteinExistence type="predicted"/>
<dbReference type="EMBL" id="BAABGU010000002">
    <property type="protein sequence ID" value="GAA4562585.1"/>
    <property type="molecule type" value="Genomic_DNA"/>
</dbReference>
<dbReference type="Gene3D" id="3.40.50.150">
    <property type="entry name" value="Vaccinia Virus protein VP39"/>
    <property type="match status" value="1"/>
</dbReference>
<dbReference type="RefSeq" id="WP_346115991.1">
    <property type="nucleotide sequence ID" value="NZ_BAABGU010000002.1"/>
</dbReference>
<accession>A0ABP8S595</accession>
<dbReference type="InterPro" id="IPR029063">
    <property type="entry name" value="SAM-dependent_MTases_sf"/>
</dbReference>
<name>A0ABP8S595_9ACTN</name>
<organism evidence="5 6">
    <name type="scientific">Micromonospora coerulea</name>
    <dbReference type="NCBI Taxonomy" id="47856"/>
    <lineage>
        <taxon>Bacteria</taxon>
        <taxon>Bacillati</taxon>
        <taxon>Actinomycetota</taxon>
        <taxon>Actinomycetes</taxon>
        <taxon>Micromonosporales</taxon>
        <taxon>Micromonosporaceae</taxon>
        <taxon>Micromonospora</taxon>
    </lineage>
</organism>
<keyword evidence="3" id="KW-0949">S-adenosyl-L-methionine</keyword>
<dbReference type="Pfam" id="PF13649">
    <property type="entry name" value="Methyltransf_25"/>
    <property type="match status" value="1"/>
</dbReference>
<evidence type="ECO:0000256" key="3">
    <source>
        <dbReference type="ARBA" id="ARBA00022691"/>
    </source>
</evidence>
<evidence type="ECO:0000256" key="1">
    <source>
        <dbReference type="ARBA" id="ARBA00022603"/>
    </source>
</evidence>
<dbReference type="Proteomes" id="UP001500307">
    <property type="component" value="Unassembled WGS sequence"/>
</dbReference>
<dbReference type="CDD" id="cd02440">
    <property type="entry name" value="AdoMet_MTases"/>
    <property type="match status" value="1"/>
</dbReference>
<sequence>MTVVELALMPASQLSRGFAVTARNAEVDSDEPDDSDYHFDYDELYRDTADSGGPPWDIGGPQPALAQVLDDGVKGPKVLDVGCGAGDLALALARRGYEVTAIDISRVAIDMARAKAAAEGLTVHFEVQDATDLSLPSAPFDSVFDSGLLHSLHRRGGGEVDEYLALLPGLAAPGATVFVLAVSLQAGQRWGVTEDLLRAGFPEPEWVETEVEEIDVAAETGGREFFLPGFLLRTVRAARGTDIRSSA</sequence>
<evidence type="ECO:0000313" key="6">
    <source>
        <dbReference type="Proteomes" id="UP001500307"/>
    </source>
</evidence>